<evidence type="ECO:0008006" key="4">
    <source>
        <dbReference type="Google" id="ProtNLM"/>
    </source>
</evidence>
<proteinExistence type="predicted"/>
<dbReference type="Proteomes" id="UP001311730">
    <property type="component" value="Unassembled WGS sequence"/>
</dbReference>
<name>A0ABU5Z8R3_9FLAO</name>
<dbReference type="EMBL" id="JAYKBW010000002">
    <property type="protein sequence ID" value="MEB3074127.1"/>
    <property type="molecule type" value="Genomic_DNA"/>
</dbReference>
<gene>
    <name evidence="2" type="ORF">VJJ08_02290</name>
</gene>
<sequence>MKRFVLLLPLLLLWACHKQAAPATLSVYYWKTHLSLDTPQQQFLSEYAIQKLYIRYCDIILSGGEAIPDAPVELDTITLKDKEVIPVIYLKNEVFLSDKVSAELLAEKLSKYIEQINHTYNLTVKEVQLDCDWSLRSKERYFDFIKYFKAKTPYLLSATIRLHQVKYHDRTGIPPVNYGVLMYYNMGKITATGANSIYDRATAEKYLPALRSYPLPLKVALPIFSWGVHSIAGEVTNLVGGFSFAEADTLSQLSRMGNSDCYLVTEAMTYKGQRWQKGDVIKVEEISQSDLLTMKADLTKYLKSAPKEIILYDLNKNIDTYEKNFFKKLR</sequence>
<evidence type="ECO:0000313" key="2">
    <source>
        <dbReference type="EMBL" id="MEB3074127.1"/>
    </source>
</evidence>
<feature type="chain" id="PRO_5047337969" description="Lipoprotein" evidence="1">
    <location>
        <begin position="21"/>
        <end position="330"/>
    </location>
</feature>
<evidence type="ECO:0000256" key="1">
    <source>
        <dbReference type="SAM" id="SignalP"/>
    </source>
</evidence>
<evidence type="ECO:0000313" key="3">
    <source>
        <dbReference type="Proteomes" id="UP001311730"/>
    </source>
</evidence>
<dbReference type="RefSeq" id="WP_323982579.1">
    <property type="nucleotide sequence ID" value="NZ_JAYKBW010000002.1"/>
</dbReference>
<keyword evidence="1" id="KW-0732">Signal</keyword>
<keyword evidence="3" id="KW-1185">Reference proteome</keyword>
<comment type="caution">
    <text evidence="2">The sequence shown here is derived from an EMBL/GenBank/DDBJ whole genome shotgun (WGS) entry which is preliminary data.</text>
</comment>
<reference evidence="2 3" key="1">
    <citation type="submission" date="2023-12" db="EMBL/GenBank/DDBJ databases">
        <title>Genomic sequences of Capnocytophaga and Parvimonas strains.</title>
        <authorList>
            <person name="Watt R.M."/>
            <person name="Wang M."/>
            <person name="Yang T."/>
            <person name="Tong W.M."/>
        </authorList>
    </citation>
    <scope>NUCLEOTIDE SEQUENCE [LARGE SCALE GENOMIC DNA]</scope>
    <source>
        <strain evidence="2 3">CCUG 13096</strain>
    </source>
</reference>
<protein>
    <recommendedName>
        <fullName evidence="4">Lipoprotein</fullName>
    </recommendedName>
</protein>
<feature type="signal peptide" evidence="1">
    <location>
        <begin position="1"/>
        <end position="20"/>
    </location>
</feature>
<accession>A0ABU5Z8R3</accession>
<organism evidence="2 3">
    <name type="scientific">Capnocytophaga gingivalis</name>
    <dbReference type="NCBI Taxonomy" id="1017"/>
    <lineage>
        <taxon>Bacteria</taxon>
        <taxon>Pseudomonadati</taxon>
        <taxon>Bacteroidota</taxon>
        <taxon>Flavobacteriia</taxon>
        <taxon>Flavobacteriales</taxon>
        <taxon>Flavobacteriaceae</taxon>
        <taxon>Capnocytophaga</taxon>
    </lineage>
</organism>